<accession>A0A1I9J5M9</accession>
<sequence>MSGRHLLVLPYPAYGHMMPALPVVAALVERGHRVTCFTTGEFEERVRATGASPRMYEPPPSSAPPPENVDADEAARSALRLLDASTAVLPSIEEGCDGVPDAVVYDTTLWLTGRLLAARWHRPSVQLSPTFVSNEHFSLAERMQRFSGPVDPGHPALAEFATRLGEAITGSGLREEQQAELFHGYQEFTVAFLPQRFQIAGDTFDGRHAFVGPALTDPTEPTAPAAWQPPEGGAPVLLVSLGTTVNHDAGFFRRCVRAFADLPWHTVLALGGRIDLAELGPLPPNVEAHRWVPLGAVLRHASVFLCQSGMGSIMAALAAGVPMVAVPHHPEQYVNAERLGELGLAEVVQREEATPEALRAAVTRVAADDGIRDRIAAMCAEVRAAGGAHRAAEVIEDRLRSVIEEAV</sequence>
<evidence type="ECO:0000256" key="3">
    <source>
        <dbReference type="SAM" id="MobiDB-lite"/>
    </source>
</evidence>
<feature type="compositionally biased region" description="Pro residues" evidence="3">
    <location>
        <begin position="56"/>
        <end position="67"/>
    </location>
</feature>
<proteinExistence type="inferred from homology"/>
<organism evidence="5">
    <name type="scientific">Streptomyces sp. WAC2288</name>
    <dbReference type="NCBI Taxonomy" id="1582798"/>
    <lineage>
        <taxon>Bacteria</taxon>
        <taxon>Bacillati</taxon>
        <taxon>Actinomycetota</taxon>
        <taxon>Actinomycetes</taxon>
        <taxon>Kitasatosporales</taxon>
        <taxon>Streptomycetaceae</taxon>
        <taxon>Streptomyces</taxon>
    </lineage>
</organism>
<dbReference type="PANTHER" id="PTHR48050">
    <property type="entry name" value="STEROL 3-BETA-GLUCOSYLTRANSFERASE"/>
    <property type="match status" value="1"/>
</dbReference>
<dbReference type="AlphaFoldDB" id="A0A1I9J5M9"/>
<dbReference type="NCBIfam" id="TIGR01426">
    <property type="entry name" value="MGT"/>
    <property type="match status" value="1"/>
</dbReference>
<evidence type="ECO:0000256" key="2">
    <source>
        <dbReference type="ARBA" id="ARBA00022679"/>
    </source>
</evidence>
<reference evidence="5" key="1">
    <citation type="submission" date="2015-08" db="EMBL/GenBank/DDBJ databases">
        <authorList>
            <person name="Babu N.S."/>
            <person name="Beckwith C.J."/>
            <person name="Beseler K.G."/>
            <person name="Brison A."/>
            <person name="Carone J.V."/>
            <person name="Caskin T.P."/>
            <person name="Diamond M."/>
            <person name="Durham M.E."/>
            <person name="Foxe J.M."/>
            <person name="Go M."/>
            <person name="Henderson B.A."/>
            <person name="Jones I.B."/>
            <person name="McGettigan J.A."/>
            <person name="Micheletti S.J."/>
            <person name="Nasrallah M.E."/>
            <person name="Ortiz D."/>
            <person name="Piller C.R."/>
            <person name="Privatt S.R."/>
            <person name="Schneider S.L."/>
            <person name="Sharp S."/>
            <person name="Smith T.C."/>
            <person name="Stanton J.D."/>
            <person name="Ullery H.E."/>
            <person name="Wilson R.J."/>
            <person name="Serrano M.G."/>
            <person name="Buck G."/>
            <person name="Lee V."/>
            <person name="Wang Y."/>
            <person name="Carvalho R."/>
            <person name="Voegtly L."/>
            <person name="Shi R."/>
            <person name="Duckworth R."/>
            <person name="Johnson A."/>
            <person name="Loviza R."/>
            <person name="Walstead R."/>
            <person name="Shah Z."/>
            <person name="Kiflezghi M."/>
            <person name="Wade K."/>
            <person name="Ball S.L."/>
            <person name="Bradley K.W."/>
            <person name="Asai D.J."/>
            <person name="Bowman C.A."/>
            <person name="Russell D.A."/>
            <person name="Pope W.H."/>
            <person name="Jacobs-Sera D."/>
            <person name="Hendrix R.W."/>
            <person name="Hatfull G.F."/>
        </authorList>
    </citation>
    <scope>NUCLEOTIDE SEQUENCE</scope>
    <source>
        <strain evidence="5">WAC2288</strain>
    </source>
</reference>
<evidence type="ECO:0000259" key="4">
    <source>
        <dbReference type="Pfam" id="PF06722"/>
    </source>
</evidence>
<dbReference type="Pfam" id="PF06722">
    <property type="entry name" value="EryCIII-like_C"/>
    <property type="match status" value="1"/>
</dbReference>
<dbReference type="InterPro" id="IPR035595">
    <property type="entry name" value="UDP_glycos_trans_CS"/>
</dbReference>
<reference evidence="5" key="2">
    <citation type="journal article" date="2016" name="Cell Chem. Biol.">
        <title>Discovery of Ibomycin, a Complex Macrolactone that Exerts Antifungal Activity by Impeding Endocytic Trafficking and Membrane Function.</title>
        <authorList>
            <person name="Robbins N."/>
            <person name="Spitzer M."/>
            <person name="Wang W."/>
            <person name="Waglechner N."/>
            <person name="Patel D.J."/>
            <person name="O'Brien J.S."/>
            <person name="Ejim L."/>
            <person name="Ejim O."/>
            <person name="Tyers M."/>
            <person name="Wright G.D."/>
        </authorList>
    </citation>
    <scope>NUCLEOTIDE SEQUENCE</scope>
    <source>
        <strain evidence="5">WAC2288</strain>
    </source>
</reference>
<dbReference type="InterPro" id="IPR050426">
    <property type="entry name" value="Glycosyltransferase_28"/>
</dbReference>
<evidence type="ECO:0000313" key="5">
    <source>
        <dbReference type="EMBL" id="AKA59078.1"/>
    </source>
</evidence>
<comment type="similarity">
    <text evidence="1">Belongs to the UDP-glycosyltransferase family.</text>
</comment>
<feature type="region of interest" description="Disordered" evidence="3">
    <location>
        <begin position="48"/>
        <end position="70"/>
    </location>
</feature>
<dbReference type="PROSITE" id="PS00375">
    <property type="entry name" value="UDPGT"/>
    <property type="match status" value="1"/>
</dbReference>
<dbReference type="GO" id="GO:0008194">
    <property type="term" value="F:UDP-glycosyltransferase activity"/>
    <property type="evidence" value="ECO:0007669"/>
    <property type="project" value="InterPro"/>
</dbReference>
<dbReference type="FunFam" id="3.40.50.2000:FF:000072">
    <property type="entry name" value="Glycosyl transferase"/>
    <property type="match status" value="1"/>
</dbReference>
<evidence type="ECO:0000256" key="1">
    <source>
        <dbReference type="ARBA" id="ARBA00009995"/>
    </source>
</evidence>
<dbReference type="GO" id="GO:0016758">
    <property type="term" value="F:hexosyltransferase activity"/>
    <property type="evidence" value="ECO:0007669"/>
    <property type="project" value="InterPro"/>
</dbReference>
<dbReference type="PANTHER" id="PTHR48050:SF13">
    <property type="entry name" value="STEROL 3-BETA-GLUCOSYLTRANSFERASE UGT80A2"/>
    <property type="match status" value="1"/>
</dbReference>
<dbReference type="InterPro" id="IPR010610">
    <property type="entry name" value="EryCIII-like_C"/>
</dbReference>
<dbReference type="InterPro" id="IPR006326">
    <property type="entry name" value="UDPGT_MGT-like"/>
</dbReference>
<keyword evidence="2 5" id="KW-0808">Transferase</keyword>
<dbReference type="GO" id="GO:0017000">
    <property type="term" value="P:antibiotic biosynthetic process"/>
    <property type="evidence" value="ECO:0007669"/>
    <property type="project" value="UniProtKB-ARBA"/>
</dbReference>
<protein>
    <submittedName>
        <fullName evidence="5">Glycosyltransferase</fullName>
    </submittedName>
</protein>
<name>A0A1I9J5M9_9ACTN</name>
<dbReference type="InterPro" id="IPR002213">
    <property type="entry name" value="UDP_glucos_trans"/>
</dbReference>
<dbReference type="SUPFAM" id="SSF53756">
    <property type="entry name" value="UDP-Glycosyltransferase/glycogen phosphorylase"/>
    <property type="match status" value="1"/>
</dbReference>
<dbReference type="CDD" id="cd03784">
    <property type="entry name" value="GT1_Gtf-like"/>
    <property type="match status" value="1"/>
</dbReference>
<dbReference type="EMBL" id="KJ159185">
    <property type="protein sequence ID" value="AKA59078.1"/>
    <property type="molecule type" value="Genomic_DNA"/>
</dbReference>
<feature type="domain" description="Erythromycin biosynthesis protein CIII-like C-terminal" evidence="4">
    <location>
        <begin position="276"/>
        <end position="384"/>
    </location>
</feature>
<dbReference type="Gene3D" id="3.40.50.2000">
    <property type="entry name" value="Glycogen Phosphorylase B"/>
    <property type="match status" value="2"/>
</dbReference>